<dbReference type="EMBL" id="JALNMJ010000007">
    <property type="protein sequence ID" value="MCK7612875.1"/>
    <property type="molecule type" value="Genomic_DNA"/>
</dbReference>
<dbReference type="PANTHER" id="PTHR34310:SF9">
    <property type="entry name" value="BLR5716 PROTEIN"/>
    <property type="match status" value="1"/>
</dbReference>
<organism evidence="2 3">
    <name type="scientific">Roseibium sediminicola</name>
    <dbReference type="NCBI Taxonomy" id="2933272"/>
    <lineage>
        <taxon>Bacteria</taxon>
        <taxon>Pseudomonadati</taxon>
        <taxon>Pseudomonadota</taxon>
        <taxon>Alphaproteobacteria</taxon>
        <taxon>Hyphomicrobiales</taxon>
        <taxon>Stappiaceae</taxon>
        <taxon>Roseibium</taxon>
    </lineage>
</organism>
<protein>
    <submittedName>
        <fullName evidence="2">DUF427 domain-containing protein</fullName>
    </submittedName>
</protein>
<feature type="domain" description="DUF427" evidence="1">
    <location>
        <begin position="34"/>
        <end position="120"/>
    </location>
</feature>
<dbReference type="Gene3D" id="2.170.150.40">
    <property type="entry name" value="Domain of unknown function (DUF427)"/>
    <property type="match status" value="1"/>
</dbReference>
<evidence type="ECO:0000259" key="1">
    <source>
        <dbReference type="Pfam" id="PF04248"/>
    </source>
</evidence>
<dbReference type="Pfam" id="PF04248">
    <property type="entry name" value="NTP_transf_9"/>
    <property type="match status" value="1"/>
</dbReference>
<dbReference type="RefSeq" id="WP_248154187.1">
    <property type="nucleotide sequence ID" value="NZ_JALNMJ010000007.1"/>
</dbReference>
<dbReference type="InterPro" id="IPR007361">
    <property type="entry name" value="DUF427"/>
</dbReference>
<evidence type="ECO:0000313" key="2">
    <source>
        <dbReference type="EMBL" id="MCK7612875.1"/>
    </source>
</evidence>
<dbReference type="InterPro" id="IPR038694">
    <property type="entry name" value="DUF427_sf"/>
</dbReference>
<accession>A0ABT0GTV9</accession>
<sequence>MTLQTTPALEGAIRNPDNPDHLMVIRDVPRRIRVYDGAALIADSKHALRVLEIGKSFYDPVLYIPEADLKTRLGHVDRTTFCPIKGEASYVSHEAEEIGWVYRSPIAMANRLKGHYAFWSAKVRVVEGE</sequence>
<comment type="caution">
    <text evidence="2">The sequence shown here is derived from an EMBL/GenBank/DDBJ whole genome shotgun (WGS) entry which is preliminary data.</text>
</comment>
<evidence type="ECO:0000313" key="3">
    <source>
        <dbReference type="Proteomes" id="UP001431221"/>
    </source>
</evidence>
<gene>
    <name evidence="2" type="ORF">M0H32_11935</name>
</gene>
<keyword evidence="3" id="KW-1185">Reference proteome</keyword>
<dbReference type="Proteomes" id="UP001431221">
    <property type="component" value="Unassembled WGS sequence"/>
</dbReference>
<proteinExistence type="predicted"/>
<name>A0ABT0GTV9_9HYPH</name>
<reference evidence="2" key="1">
    <citation type="submission" date="2022-04" db="EMBL/GenBank/DDBJ databases">
        <title>Roseibium sp. CAU 1639 isolated from mud.</title>
        <authorList>
            <person name="Kim W."/>
        </authorList>
    </citation>
    <scope>NUCLEOTIDE SEQUENCE</scope>
    <source>
        <strain evidence="2">CAU 1639</strain>
    </source>
</reference>
<dbReference type="PANTHER" id="PTHR34310">
    <property type="entry name" value="DUF427 DOMAIN PROTEIN (AFU_ORTHOLOGUE AFUA_3G02220)"/>
    <property type="match status" value="1"/>
</dbReference>